<dbReference type="RefSeq" id="WP_290001440.1">
    <property type="nucleotide sequence ID" value="NZ_JAUEPH010000006.1"/>
</dbReference>
<dbReference type="EMBL" id="JAUEPH010000006">
    <property type="protein sequence ID" value="MDN3205272.1"/>
    <property type="molecule type" value="Genomic_DNA"/>
</dbReference>
<keyword evidence="2" id="KW-1185">Reference proteome</keyword>
<evidence type="ECO:0008006" key="3">
    <source>
        <dbReference type="Google" id="ProtNLM"/>
    </source>
</evidence>
<reference evidence="1" key="1">
    <citation type="submission" date="2023-06" db="EMBL/GenBank/DDBJ databases">
        <title>Robiginitalea aurantiacus sp. nov. and Algoriphagus sediminis sp. nov., isolated from coastal sediment.</title>
        <authorList>
            <person name="Zhou Z.Y."/>
            <person name="An J."/>
            <person name="Jia Y.W."/>
            <person name="Du Z.J."/>
        </authorList>
    </citation>
    <scope>NUCLEOTIDE SEQUENCE</scope>
    <source>
        <strain evidence="1">C2-7</strain>
    </source>
</reference>
<gene>
    <name evidence="1" type="ORF">QVH07_14005</name>
</gene>
<dbReference type="Proteomes" id="UP001171916">
    <property type="component" value="Unassembled WGS sequence"/>
</dbReference>
<proteinExistence type="predicted"/>
<comment type="caution">
    <text evidence="1">The sequence shown here is derived from an EMBL/GenBank/DDBJ whole genome shotgun (WGS) entry which is preliminary data.</text>
</comment>
<protein>
    <recommendedName>
        <fullName evidence="3">Flagellar protein FlbD</fullName>
    </recommendedName>
</protein>
<evidence type="ECO:0000313" key="2">
    <source>
        <dbReference type="Proteomes" id="UP001171916"/>
    </source>
</evidence>
<evidence type="ECO:0000313" key="1">
    <source>
        <dbReference type="EMBL" id="MDN3205272.1"/>
    </source>
</evidence>
<sequence>MSFITLTIEKRDFRVGDVRTQITLNSDFIISIKELGDEVTRISLSNRTEINVIESISEINDKLKGNKVRTRRRPPRDIQG</sequence>
<name>A0ABT7YFK7_9BACT</name>
<accession>A0ABT7YFK7</accession>
<organism evidence="1 2">
    <name type="scientific">Algoriphagus sediminis</name>
    <dbReference type="NCBI Taxonomy" id="3057113"/>
    <lineage>
        <taxon>Bacteria</taxon>
        <taxon>Pseudomonadati</taxon>
        <taxon>Bacteroidota</taxon>
        <taxon>Cytophagia</taxon>
        <taxon>Cytophagales</taxon>
        <taxon>Cyclobacteriaceae</taxon>
        <taxon>Algoriphagus</taxon>
    </lineage>
</organism>